<dbReference type="PROSITE" id="PS00636">
    <property type="entry name" value="DNAJ_1"/>
    <property type="match status" value="1"/>
</dbReference>
<evidence type="ECO:0000313" key="3">
    <source>
        <dbReference type="EMBL" id="TRY65897.1"/>
    </source>
</evidence>
<dbReference type="InterPro" id="IPR036869">
    <property type="entry name" value="J_dom_sf"/>
</dbReference>
<dbReference type="Pfam" id="PF00226">
    <property type="entry name" value="DnaJ"/>
    <property type="match status" value="1"/>
</dbReference>
<evidence type="ECO:0000313" key="4">
    <source>
        <dbReference type="Proteomes" id="UP000316079"/>
    </source>
</evidence>
<gene>
    <name evidence="3" type="ORF">DNTS_022764</name>
</gene>
<reference evidence="3 4" key="1">
    <citation type="journal article" date="2019" name="Sci. Data">
        <title>Hybrid genome assembly and annotation of Danionella translucida.</title>
        <authorList>
            <person name="Kadobianskyi M."/>
            <person name="Schulze L."/>
            <person name="Schuelke M."/>
            <person name="Judkewitz B."/>
        </authorList>
    </citation>
    <scope>NUCLEOTIDE SEQUENCE [LARGE SCALE GENOMIC DNA]</scope>
    <source>
        <strain evidence="3 4">Bolton</strain>
    </source>
</reference>
<dbReference type="InterPro" id="IPR002939">
    <property type="entry name" value="DnaJ_C"/>
</dbReference>
<dbReference type="InterPro" id="IPR008971">
    <property type="entry name" value="HSP40/DnaJ_pept-bd"/>
</dbReference>
<dbReference type="PRINTS" id="PR00625">
    <property type="entry name" value="JDOMAIN"/>
</dbReference>
<dbReference type="GO" id="GO:0005829">
    <property type="term" value="C:cytosol"/>
    <property type="evidence" value="ECO:0007669"/>
    <property type="project" value="TreeGrafter"/>
</dbReference>
<dbReference type="PANTHER" id="PTHR24078:SF568">
    <property type="entry name" value="DNAJ HOMOLOG SUBFAMILY B MEMBER 1"/>
    <property type="match status" value="1"/>
</dbReference>
<keyword evidence="4" id="KW-1185">Reference proteome</keyword>
<sequence length="387" mass="43236">MRTPFQTRRWFFTAAVYIHTSTTNEVVFSDFLRVLCYVDNCNKEFYLRVVMGKDYYRILGIEKGATDEEIKKAYRKQALRFHPDKNKSAGAEDKFKEIAEAYDVLSDAKKKEIYDRYGEDGLKGHAGGSANGPSYTFHGDPHAMFAEFFGGRSPFDHFFTSAGGGDDDMEIDDPFAAAFGMGGMGGFPRTSFKSRVGGGHGRREKRKDPPVVHELKVSLEEVFAGCTKKMKISRKRLNPDGCTMRTEDKILTVDIKRGWKEGTKITFPKEGDETPTNIPADIVFVVKDKMHPVFRRDGSDIVFPARISLREALCGCTISAPTLDGRTVTVTSRDVIKPGMKKRIVGEGLPLSKCPEKRGDMVLDFSVRFPDKLGTGAREALVQILPP</sequence>
<organism evidence="3 4">
    <name type="scientific">Danionella cerebrum</name>
    <dbReference type="NCBI Taxonomy" id="2873325"/>
    <lineage>
        <taxon>Eukaryota</taxon>
        <taxon>Metazoa</taxon>
        <taxon>Chordata</taxon>
        <taxon>Craniata</taxon>
        <taxon>Vertebrata</taxon>
        <taxon>Euteleostomi</taxon>
        <taxon>Actinopterygii</taxon>
        <taxon>Neopterygii</taxon>
        <taxon>Teleostei</taxon>
        <taxon>Ostariophysi</taxon>
        <taxon>Cypriniformes</taxon>
        <taxon>Danionidae</taxon>
        <taxon>Danioninae</taxon>
        <taxon>Danionella</taxon>
    </lineage>
</organism>
<name>A0A553NKI2_9TELE</name>
<dbReference type="PANTHER" id="PTHR24078">
    <property type="entry name" value="DNAJ HOMOLOG SUBFAMILY C MEMBER"/>
    <property type="match status" value="1"/>
</dbReference>
<protein>
    <recommendedName>
        <fullName evidence="2">J domain-containing protein</fullName>
    </recommendedName>
</protein>
<evidence type="ECO:0000259" key="2">
    <source>
        <dbReference type="PROSITE" id="PS50076"/>
    </source>
</evidence>
<dbReference type="OrthoDB" id="550424at2759"/>
<dbReference type="InterPro" id="IPR051339">
    <property type="entry name" value="DnaJ_subfamily_B"/>
</dbReference>
<dbReference type="FunFam" id="2.60.260.20:FF:000002">
    <property type="entry name" value="Dnaj homolog subfamily b member"/>
    <property type="match status" value="1"/>
</dbReference>
<dbReference type="SUPFAM" id="SSF49493">
    <property type="entry name" value="HSP40/DnaJ peptide-binding domain"/>
    <property type="match status" value="2"/>
</dbReference>
<dbReference type="Pfam" id="PF01556">
    <property type="entry name" value="DnaJ_C"/>
    <property type="match status" value="1"/>
</dbReference>
<dbReference type="GO" id="GO:0030544">
    <property type="term" value="F:Hsp70 protein binding"/>
    <property type="evidence" value="ECO:0007669"/>
    <property type="project" value="TreeGrafter"/>
</dbReference>
<dbReference type="GO" id="GO:0006457">
    <property type="term" value="P:protein folding"/>
    <property type="evidence" value="ECO:0007669"/>
    <property type="project" value="InterPro"/>
</dbReference>
<dbReference type="STRING" id="623744.A0A553NKI2"/>
<dbReference type="PROSITE" id="PS50076">
    <property type="entry name" value="DNAJ_2"/>
    <property type="match status" value="1"/>
</dbReference>
<dbReference type="GO" id="GO:0051082">
    <property type="term" value="F:unfolded protein binding"/>
    <property type="evidence" value="ECO:0007669"/>
    <property type="project" value="InterPro"/>
</dbReference>
<dbReference type="AlphaFoldDB" id="A0A553NKI2"/>
<dbReference type="FunFam" id="1.10.287.110:FF:000175">
    <property type="entry name" value="GM22099"/>
    <property type="match status" value="1"/>
</dbReference>
<dbReference type="InterPro" id="IPR018253">
    <property type="entry name" value="DnaJ_domain_CS"/>
</dbReference>
<dbReference type="SUPFAM" id="SSF46565">
    <property type="entry name" value="Chaperone J-domain"/>
    <property type="match status" value="1"/>
</dbReference>
<dbReference type="CDD" id="cd10747">
    <property type="entry name" value="DnaJ_C"/>
    <property type="match status" value="1"/>
</dbReference>
<dbReference type="Gene3D" id="1.10.287.110">
    <property type="entry name" value="DnaJ domain"/>
    <property type="match status" value="1"/>
</dbReference>
<dbReference type="InterPro" id="IPR001623">
    <property type="entry name" value="DnaJ_domain"/>
</dbReference>
<dbReference type="SMART" id="SM00271">
    <property type="entry name" value="DnaJ"/>
    <property type="match status" value="1"/>
</dbReference>
<feature type="domain" description="J" evidence="2">
    <location>
        <begin position="54"/>
        <end position="118"/>
    </location>
</feature>
<dbReference type="FunFam" id="2.60.260.20:FF:000007">
    <property type="entry name" value="dnaJ homolog subfamily B member 5"/>
    <property type="match status" value="1"/>
</dbReference>
<dbReference type="GO" id="GO:0003714">
    <property type="term" value="F:transcription corepressor activity"/>
    <property type="evidence" value="ECO:0007669"/>
    <property type="project" value="TreeGrafter"/>
</dbReference>
<evidence type="ECO:0000256" key="1">
    <source>
        <dbReference type="ARBA" id="ARBA00023186"/>
    </source>
</evidence>
<accession>A0A553NKI2</accession>
<dbReference type="Proteomes" id="UP000316079">
    <property type="component" value="Unassembled WGS sequence"/>
</dbReference>
<dbReference type="CDD" id="cd06257">
    <property type="entry name" value="DnaJ"/>
    <property type="match status" value="1"/>
</dbReference>
<keyword evidence="1" id="KW-0143">Chaperone</keyword>
<proteinExistence type="predicted"/>
<dbReference type="EMBL" id="SRMA01026889">
    <property type="protein sequence ID" value="TRY65897.1"/>
    <property type="molecule type" value="Genomic_DNA"/>
</dbReference>
<comment type="caution">
    <text evidence="3">The sequence shown here is derived from an EMBL/GenBank/DDBJ whole genome shotgun (WGS) entry which is preliminary data.</text>
</comment>
<dbReference type="GO" id="GO:0000122">
    <property type="term" value="P:negative regulation of transcription by RNA polymerase II"/>
    <property type="evidence" value="ECO:0007669"/>
    <property type="project" value="TreeGrafter"/>
</dbReference>
<dbReference type="Gene3D" id="2.60.260.20">
    <property type="entry name" value="Urease metallochaperone UreE, N-terminal domain"/>
    <property type="match status" value="2"/>
</dbReference>